<keyword evidence="1" id="KW-0175">Coiled coil</keyword>
<evidence type="ECO:0000256" key="1">
    <source>
        <dbReference type="SAM" id="Coils"/>
    </source>
</evidence>
<dbReference type="Proteomes" id="UP000070053">
    <property type="component" value="Unassembled WGS sequence"/>
</dbReference>
<reference evidence="2 3" key="1">
    <citation type="submission" date="2016-01" db="EMBL/GenBank/DDBJ databases">
        <title>Highly variable Streptococcus oralis are common among viridans streptococci isolated from primates.</title>
        <authorList>
            <person name="Denapaite D."/>
            <person name="Rieger M."/>
            <person name="Koendgen S."/>
            <person name="Brueckner R."/>
            <person name="Ochigava I."/>
            <person name="Kappeler P."/>
            <person name="Maetz-Rensing K."/>
            <person name="Leendertz F."/>
            <person name="Hakenbeck R."/>
        </authorList>
    </citation>
    <scope>NUCLEOTIDE SEQUENCE [LARGE SCALE GENOMIC DNA]</scope>
    <source>
        <strain evidence="2 3">DD21</strain>
    </source>
</reference>
<proteinExistence type="predicted"/>
<dbReference type="EMBL" id="LQZP01000096">
    <property type="protein sequence ID" value="KXT92622.1"/>
    <property type="molecule type" value="Genomic_DNA"/>
</dbReference>
<evidence type="ECO:0000313" key="3">
    <source>
        <dbReference type="Proteomes" id="UP000070053"/>
    </source>
</evidence>
<sequence>MAYKDYYEYEDIMEATGKSYSAVKKWRISIERLSGYEFKKVKIKVTHKHVKDHYQFTEEEFEKFIKLSKRIDETKNMTEAVTAVWGDLKSAEERALKQDVAELKKFQENQKIKNKDVNFKLISLEMDLKTLKKLEERLEALEEKQAKGFFSKLKK</sequence>
<gene>
    <name evidence="2" type="ORF">SORDD21_00353</name>
</gene>
<dbReference type="AlphaFoldDB" id="A0A139PRM5"/>
<comment type="caution">
    <text evidence="2">The sequence shown here is derived from an EMBL/GenBank/DDBJ whole genome shotgun (WGS) entry which is preliminary data.</text>
</comment>
<feature type="coiled-coil region" evidence="1">
    <location>
        <begin position="89"/>
        <end position="144"/>
    </location>
</feature>
<dbReference type="PATRIC" id="fig|1303.81.peg.434"/>
<name>A0A139PRM5_STROR</name>
<evidence type="ECO:0000313" key="2">
    <source>
        <dbReference type="EMBL" id="KXT92622.1"/>
    </source>
</evidence>
<dbReference type="OrthoDB" id="2222747at2"/>
<organism evidence="2 3">
    <name type="scientific">Streptococcus oralis</name>
    <dbReference type="NCBI Taxonomy" id="1303"/>
    <lineage>
        <taxon>Bacteria</taxon>
        <taxon>Bacillati</taxon>
        <taxon>Bacillota</taxon>
        <taxon>Bacilli</taxon>
        <taxon>Lactobacillales</taxon>
        <taxon>Streptococcaceae</taxon>
        <taxon>Streptococcus</taxon>
    </lineage>
</organism>
<protein>
    <submittedName>
        <fullName evidence="2">Uncharacterized protein</fullName>
    </submittedName>
</protein>
<accession>A0A139PRM5</accession>